<accession>A0A9P8CPE2</accession>
<dbReference type="OrthoDB" id="3766406at2759"/>
<protein>
    <recommendedName>
        <fullName evidence="1">F-box domain-containing protein</fullName>
    </recommendedName>
</protein>
<dbReference type="Proteomes" id="UP000887229">
    <property type="component" value="Unassembled WGS sequence"/>
</dbReference>
<evidence type="ECO:0000313" key="2">
    <source>
        <dbReference type="EMBL" id="KAG9252676.1"/>
    </source>
</evidence>
<evidence type="ECO:0000313" key="3">
    <source>
        <dbReference type="Proteomes" id="UP000887229"/>
    </source>
</evidence>
<feature type="domain" description="F-box" evidence="1">
    <location>
        <begin position="19"/>
        <end position="73"/>
    </location>
</feature>
<gene>
    <name evidence="2" type="ORF">F5Z01DRAFT_222491</name>
</gene>
<dbReference type="RefSeq" id="XP_046116600.1">
    <property type="nucleotide sequence ID" value="XM_046258232.1"/>
</dbReference>
<reference evidence="2" key="1">
    <citation type="journal article" date="2021" name="IMA Fungus">
        <title>Genomic characterization of three marine fungi, including Emericellopsis atlantica sp. nov. with signatures of a generalist lifestyle and marine biomass degradation.</title>
        <authorList>
            <person name="Hagestad O.C."/>
            <person name="Hou L."/>
            <person name="Andersen J.H."/>
            <person name="Hansen E.H."/>
            <person name="Altermark B."/>
            <person name="Li C."/>
            <person name="Kuhnert E."/>
            <person name="Cox R.J."/>
            <person name="Crous P.W."/>
            <person name="Spatafora J.W."/>
            <person name="Lail K."/>
            <person name="Amirebrahimi M."/>
            <person name="Lipzen A."/>
            <person name="Pangilinan J."/>
            <person name="Andreopoulos W."/>
            <person name="Hayes R.D."/>
            <person name="Ng V."/>
            <person name="Grigoriev I.V."/>
            <person name="Jackson S.A."/>
            <person name="Sutton T.D.S."/>
            <person name="Dobson A.D.W."/>
            <person name="Rama T."/>
        </authorList>
    </citation>
    <scope>NUCLEOTIDE SEQUENCE</scope>
    <source>
        <strain evidence="2">TS7</strain>
    </source>
</reference>
<keyword evidence="3" id="KW-1185">Reference proteome</keyword>
<dbReference type="GeneID" id="70289135"/>
<dbReference type="CDD" id="cd09917">
    <property type="entry name" value="F-box_SF"/>
    <property type="match status" value="1"/>
</dbReference>
<dbReference type="PROSITE" id="PS50181">
    <property type="entry name" value="FBOX"/>
    <property type="match status" value="1"/>
</dbReference>
<sequence length="357" mass="40732">MGNIFSWFVRHLLVHDHPPPPILQLPVEILLEITAYLEPHPVSLGSLTLTCRAFYRLLQHCLHERHDEITQGLLALLEKDLGHKYYHCTGCRKLHTFDPYLTDGLTAWQYHPPATKSRNCCRDLRGFSPNYGSAQILDRVIARLVTNRHLYGAPNGLRLTVLRTPGWAWSWEGGPLWLQSSDGRIVDGELILRTKHELQGRGHSVREAINEGRYRLCHHVMTDPLDLVYPRRNSLQHVPELADIDVLKTCENGSGSCNVCLMDYTITIRQAEAREPMYSTTAPGAVYYRVVPNGWQVTMVSYHLLGECRDEDDWKWKASVGSGKYSDPICKGNERDLDAFPPGQVKRMWDSLNQATL</sequence>
<dbReference type="InterPro" id="IPR001810">
    <property type="entry name" value="F-box_dom"/>
</dbReference>
<dbReference type="AlphaFoldDB" id="A0A9P8CPE2"/>
<dbReference type="SUPFAM" id="SSF81383">
    <property type="entry name" value="F-box domain"/>
    <property type="match status" value="1"/>
</dbReference>
<organism evidence="2 3">
    <name type="scientific">Emericellopsis atlantica</name>
    <dbReference type="NCBI Taxonomy" id="2614577"/>
    <lineage>
        <taxon>Eukaryota</taxon>
        <taxon>Fungi</taxon>
        <taxon>Dikarya</taxon>
        <taxon>Ascomycota</taxon>
        <taxon>Pezizomycotina</taxon>
        <taxon>Sordariomycetes</taxon>
        <taxon>Hypocreomycetidae</taxon>
        <taxon>Hypocreales</taxon>
        <taxon>Bionectriaceae</taxon>
        <taxon>Emericellopsis</taxon>
    </lineage>
</organism>
<name>A0A9P8CPE2_9HYPO</name>
<dbReference type="EMBL" id="MU251261">
    <property type="protein sequence ID" value="KAG9252676.1"/>
    <property type="molecule type" value="Genomic_DNA"/>
</dbReference>
<proteinExistence type="predicted"/>
<dbReference type="InterPro" id="IPR036047">
    <property type="entry name" value="F-box-like_dom_sf"/>
</dbReference>
<comment type="caution">
    <text evidence="2">The sequence shown here is derived from an EMBL/GenBank/DDBJ whole genome shotgun (WGS) entry which is preliminary data.</text>
</comment>
<evidence type="ECO:0000259" key="1">
    <source>
        <dbReference type="PROSITE" id="PS50181"/>
    </source>
</evidence>
<dbReference type="Pfam" id="PF12937">
    <property type="entry name" value="F-box-like"/>
    <property type="match status" value="1"/>
</dbReference>